<evidence type="ECO:0000256" key="1">
    <source>
        <dbReference type="SAM" id="MobiDB-lite"/>
    </source>
</evidence>
<keyword evidence="3" id="KW-1185">Reference proteome</keyword>
<accession>A0A510V2A8</accession>
<organism evidence="2 3">
    <name type="scientific">Cellulomonas xylanilytica</name>
    <dbReference type="NCBI Taxonomy" id="233583"/>
    <lineage>
        <taxon>Bacteria</taxon>
        <taxon>Bacillati</taxon>
        <taxon>Actinomycetota</taxon>
        <taxon>Actinomycetes</taxon>
        <taxon>Micrococcales</taxon>
        <taxon>Cellulomonadaceae</taxon>
        <taxon>Cellulomonas</taxon>
    </lineage>
</organism>
<feature type="compositionally biased region" description="Polar residues" evidence="1">
    <location>
        <begin position="117"/>
        <end position="129"/>
    </location>
</feature>
<dbReference type="AlphaFoldDB" id="A0A510V2A8"/>
<sequence>MPRTASDMTNIGPLVVDGARPAVARVAALPPNWVTQGQRLLLLVLACDSFDGETDKPGAEQLAAWTGMHRSSVIELINQLCAPTDIRPALLARKDASRGRMRTTYLLDLPKPMTPNRPASSDGWTQPNRPASPDG</sequence>
<dbReference type="EMBL" id="BJUB01000004">
    <property type="protein sequence ID" value="GEK20999.1"/>
    <property type="molecule type" value="Genomic_DNA"/>
</dbReference>
<protein>
    <recommendedName>
        <fullName evidence="4">Helix-turn-helix domain-containing protein</fullName>
    </recommendedName>
</protein>
<reference evidence="2 3" key="1">
    <citation type="submission" date="2019-07" db="EMBL/GenBank/DDBJ databases">
        <title>Whole genome shotgun sequence of Cellulomonas xylanilytica NBRC 101102.</title>
        <authorList>
            <person name="Hosoyama A."/>
            <person name="Uohara A."/>
            <person name="Ohji S."/>
            <person name="Ichikawa N."/>
        </authorList>
    </citation>
    <scope>NUCLEOTIDE SEQUENCE [LARGE SCALE GENOMIC DNA]</scope>
    <source>
        <strain evidence="2 3">NBRC 101102</strain>
    </source>
</reference>
<gene>
    <name evidence="2" type="ORF">CXY01_15190</name>
</gene>
<feature type="region of interest" description="Disordered" evidence="1">
    <location>
        <begin position="104"/>
        <end position="135"/>
    </location>
</feature>
<name>A0A510V2A8_9CELL</name>
<evidence type="ECO:0000313" key="2">
    <source>
        <dbReference type="EMBL" id="GEK20999.1"/>
    </source>
</evidence>
<comment type="caution">
    <text evidence="2">The sequence shown here is derived from an EMBL/GenBank/DDBJ whole genome shotgun (WGS) entry which is preliminary data.</text>
</comment>
<proteinExistence type="predicted"/>
<dbReference type="Proteomes" id="UP000321118">
    <property type="component" value="Unassembled WGS sequence"/>
</dbReference>
<evidence type="ECO:0000313" key="3">
    <source>
        <dbReference type="Proteomes" id="UP000321118"/>
    </source>
</evidence>
<evidence type="ECO:0008006" key="4">
    <source>
        <dbReference type="Google" id="ProtNLM"/>
    </source>
</evidence>